<organism evidence="3 4">
    <name type="scientific">Xanthobacter dioxanivorans</name>
    <dbReference type="NCBI Taxonomy" id="2528964"/>
    <lineage>
        <taxon>Bacteria</taxon>
        <taxon>Pseudomonadati</taxon>
        <taxon>Pseudomonadota</taxon>
        <taxon>Alphaproteobacteria</taxon>
        <taxon>Hyphomicrobiales</taxon>
        <taxon>Xanthobacteraceae</taxon>
        <taxon>Xanthobacter</taxon>
    </lineage>
</organism>
<dbReference type="RefSeq" id="WP_203196240.1">
    <property type="nucleotide sequence ID" value="NZ_CP063362.1"/>
</dbReference>
<dbReference type="PROSITE" id="PS00061">
    <property type="entry name" value="ADH_SHORT"/>
    <property type="match status" value="1"/>
</dbReference>
<accession>A0A974PTL9</accession>
<dbReference type="PRINTS" id="PR00081">
    <property type="entry name" value="GDHRDH"/>
</dbReference>
<dbReference type="InterPro" id="IPR020904">
    <property type="entry name" value="Sc_DH/Rdtase_CS"/>
</dbReference>
<dbReference type="SUPFAM" id="SSF51735">
    <property type="entry name" value="NAD(P)-binding Rossmann-fold domains"/>
    <property type="match status" value="1"/>
</dbReference>
<gene>
    <name evidence="3" type="ORF">EZH22_14300</name>
</gene>
<comment type="similarity">
    <text evidence="1">Belongs to the short-chain dehydrogenases/reductases (SDR) family.</text>
</comment>
<dbReference type="Proteomes" id="UP000596427">
    <property type="component" value="Chromosome"/>
</dbReference>
<name>A0A974PTL9_9HYPH</name>
<protein>
    <submittedName>
        <fullName evidence="3">SDR family oxidoreductase</fullName>
    </submittedName>
</protein>
<proteinExistence type="inferred from homology"/>
<dbReference type="KEGG" id="xdi:EZH22_14300"/>
<dbReference type="PANTHER" id="PTHR24321">
    <property type="entry name" value="DEHYDROGENASES, SHORT CHAIN"/>
    <property type="match status" value="1"/>
</dbReference>
<dbReference type="PANTHER" id="PTHR24321:SF8">
    <property type="entry name" value="ESTRADIOL 17-BETA-DEHYDROGENASE 8-RELATED"/>
    <property type="match status" value="1"/>
</dbReference>
<dbReference type="Gene3D" id="3.40.50.720">
    <property type="entry name" value="NAD(P)-binding Rossmann-like Domain"/>
    <property type="match status" value="1"/>
</dbReference>
<keyword evidence="4" id="KW-1185">Reference proteome</keyword>
<dbReference type="InterPro" id="IPR002347">
    <property type="entry name" value="SDR_fam"/>
</dbReference>
<evidence type="ECO:0000256" key="1">
    <source>
        <dbReference type="ARBA" id="ARBA00006484"/>
    </source>
</evidence>
<reference evidence="3 4" key="1">
    <citation type="submission" date="2020-10" db="EMBL/GenBank/DDBJ databases">
        <title>Degradation of 1,4-Dioxane by Xanthobacter sp. YN2, via a Novel Group-2 Soluble Di-Iron Monooxygenase.</title>
        <authorList>
            <person name="Ma F."/>
            <person name="Wang Y."/>
            <person name="Yang J."/>
            <person name="Guo H."/>
            <person name="Su D."/>
            <person name="Yu L."/>
        </authorList>
    </citation>
    <scope>NUCLEOTIDE SEQUENCE [LARGE SCALE GENOMIC DNA]</scope>
    <source>
        <strain evidence="3 4">YN2</strain>
    </source>
</reference>
<dbReference type="EMBL" id="CP063362">
    <property type="protein sequence ID" value="QRG09316.1"/>
    <property type="molecule type" value="Genomic_DNA"/>
</dbReference>
<dbReference type="GO" id="GO:0016491">
    <property type="term" value="F:oxidoreductase activity"/>
    <property type="evidence" value="ECO:0007669"/>
    <property type="project" value="UniProtKB-KW"/>
</dbReference>
<dbReference type="PRINTS" id="PR00080">
    <property type="entry name" value="SDRFAMILY"/>
</dbReference>
<dbReference type="Pfam" id="PF13561">
    <property type="entry name" value="adh_short_C2"/>
    <property type="match status" value="1"/>
</dbReference>
<keyword evidence="2" id="KW-0560">Oxidoreductase</keyword>
<evidence type="ECO:0000256" key="2">
    <source>
        <dbReference type="ARBA" id="ARBA00023002"/>
    </source>
</evidence>
<dbReference type="FunFam" id="3.40.50.720:FF:000084">
    <property type="entry name" value="Short-chain dehydrogenase reductase"/>
    <property type="match status" value="1"/>
</dbReference>
<dbReference type="InterPro" id="IPR036291">
    <property type="entry name" value="NAD(P)-bd_dom_sf"/>
</dbReference>
<sequence length="251" mass="26113">MKLLEGKTALITGAGAGIGQCAAELFARNGACVVVAELNEEQGRQAVAQIRAAGGEAVFAHTDVTDAESVKKAVDLAVATYGRLHVLYNNAGGSTTRDDDVTRADADEFWRAIKLDLFGTWLVCHYGIPELIRAGGGAVINAASVVALMGWPGKDAYTAAKGGIVALTRSMAVEFAPHNVRVNAVAPGTTRTPRVVAQLEKLEVTQKLTAAHLLGMVEPLHVAEAALFLASDAAARTTGHVFPVDSGLSIS</sequence>
<dbReference type="AlphaFoldDB" id="A0A974PTL9"/>
<evidence type="ECO:0000313" key="4">
    <source>
        <dbReference type="Proteomes" id="UP000596427"/>
    </source>
</evidence>
<dbReference type="CDD" id="cd05233">
    <property type="entry name" value="SDR_c"/>
    <property type="match status" value="1"/>
</dbReference>
<evidence type="ECO:0000313" key="3">
    <source>
        <dbReference type="EMBL" id="QRG09316.1"/>
    </source>
</evidence>